<dbReference type="PROSITE" id="PS51383">
    <property type="entry name" value="YJEF_C_3"/>
    <property type="match status" value="1"/>
</dbReference>
<evidence type="ECO:0000313" key="22">
    <source>
        <dbReference type="EMBL" id="CCF84412.1"/>
    </source>
</evidence>
<feature type="binding site" evidence="18">
    <location>
        <position position="161"/>
    </location>
    <ligand>
        <name>K(+)</name>
        <dbReference type="ChEBI" id="CHEBI:29103"/>
    </ligand>
</feature>
<keyword evidence="22" id="KW-0808">Transferase</keyword>
<dbReference type="GO" id="GO:0052855">
    <property type="term" value="F:ADP-dependent NAD(P)H-hydrate dehydratase activity"/>
    <property type="evidence" value="ECO:0007669"/>
    <property type="project" value="UniProtKB-UniRule"/>
</dbReference>
<feature type="binding site" evidence="18">
    <location>
        <begin position="58"/>
        <end position="62"/>
    </location>
    <ligand>
        <name>(6S)-NADPHX</name>
        <dbReference type="ChEBI" id="CHEBI:64076"/>
    </ligand>
</feature>
<dbReference type="CDD" id="cd01171">
    <property type="entry name" value="YXKO-related"/>
    <property type="match status" value="1"/>
</dbReference>
<dbReference type="PROSITE" id="PS01050">
    <property type="entry name" value="YJEF_C_2"/>
    <property type="match status" value="1"/>
</dbReference>
<evidence type="ECO:0000256" key="8">
    <source>
        <dbReference type="ARBA" id="ARBA00022857"/>
    </source>
</evidence>
<name>I4EIA0_9BACT</name>
<keyword evidence="6 17" id="KW-0547">Nucleotide-binding</keyword>
<evidence type="ECO:0000256" key="3">
    <source>
        <dbReference type="ARBA" id="ARBA00006001"/>
    </source>
</evidence>
<evidence type="ECO:0000259" key="21">
    <source>
        <dbReference type="PROSITE" id="PS51385"/>
    </source>
</evidence>
<keyword evidence="9 18" id="KW-0630">Potassium</keyword>
<evidence type="ECO:0000256" key="11">
    <source>
        <dbReference type="ARBA" id="ARBA00023235"/>
    </source>
</evidence>
<keyword evidence="12 17" id="KW-0456">Lyase</keyword>
<organism evidence="22 23">
    <name type="scientific">Nitrolancea hollandica Lb</name>
    <dbReference type="NCBI Taxonomy" id="1129897"/>
    <lineage>
        <taxon>Bacteria</taxon>
        <taxon>Pseudomonadati</taxon>
        <taxon>Thermomicrobiota</taxon>
        <taxon>Thermomicrobia</taxon>
        <taxon>Sphaerobacterales</taxon>
        <taxon>Sphaerobacterineae</taxon>
        <taxon>Sphaerobacteraceae</taxon>
        <taxon>Nitrolancea</taxon>
    </lineage>
</organism>
<evidence type="ECO:0000313" key="23">
    <source>
        <dbReference type="Proteomes" id="UP000004221"/>
    </source>
</evidence>
<keyword evidence="22" id="KW-0418">Kinase</keyword>
<comment type="function">
    <text evidence="18">Catalyzes the epimerization of the S- and R-forms of NAD(P)HX, a damaged form of NAD(P)H that is a result of enzymatic or heat-dependent hydration. This is a prerequisite for the S-specific NAD(P)H-hydrate dehydratase to allow the repair of both epimers of NAD(P)HX.</text>
</comment>
<dbReference type="GO" id="GO:0052856">
    <property type="term" value="F:NAD(P)HX epimerase activity"/>
    <property type="evidence" value="ECO:0007669"/>
    <property type="project" value="UniProtKB-UniRule"/>
</dbReference>
<dbReference type="GO" id="GO:0110051">
    <property type="term" value="P:metabolite repair"/>
    <property type="evidence" value="ECO:0007669"/>
    <property type="project" value="TreeGrafter"/>
</dbReference>
<evidence type="ECO:0000259" key="20">
    <source>
        <dbReference type="PROSITE" id="PS51383"/>
    </source>
</evidence>
<feature type="binding site" evidence="17">
    <location>
        <position position="403"/>
    </location>
    <ligand>
        <name>(6S)-NADPHX</name>
        <dbReference type="ChEBI" id="CHEBI:64076"/>
    </ligand>
</feature>
<dbReference type="GO" id="GO:0046496">
    <property type="term" value="P:nicotinamide nucleotide metabolic process"/>
    <property type="evidence" value="ECO:0007669"/>
    <property type="project" value="UniProtKB-UniRule"/>
</dbReference>
<keyword evidence="11 18" id="KW-0413">Isomerase</keyword>
<keyword evidence="8 17" id="KW-0521">NADP</keyword>
<dbReference type="NCBIfam" id="TIGR00197">
    <property type="entry name" value="yjeF_nterm"/>
    <property type="match status" value="1"/>
</dbReference>
<dbReference type="OrthoDB" id="9806925at2"/>
<dbReference type="EC" id="5.1.99.6" evidence="19"/>
<evidence type="ECO:0000256" key="5">
    <source>
        <dbReference type="ARBA" id="ARBA00022723"/>
    </source>
</evidence>
<keyword evidence="13" id="KW-0511">Multifunctional enzyme</keyword>
<dbReference type="Proteomes" id="UP000004221">
    <property type="component" value="Unassembled WGS sequence"/>
</dbReference>
<evidence type="ECO:0000256" key="9">
    <source>
        <dbReference type="ARBA" id="ARBA00022958"/>
    </source>
</evidence>
<comment type="catalytic activity">
    <reaction evidence="1 18 19">
        <text>(6R)-NADHX = (6S)-NADHX</text>
        <dbReference type="Rhea" id="RHEA:32215"/>
        <dbReference type="ChEBI" id="CHEBI:64074"/>
        <dbReference type="ChEBI" id="CHEBI:64075"/>
        <dbReference type="EC" id="5.1.99.6"/>
    </reaction>
</comment>
<feature type="binding site" evidence="17">
    <location>
        <position position="470"/>
    </location>
    <ligand>
        <name>(6S)-NADPHX</name>
        <dbReference type="ChEBI" id="CHEBI:64076"/>
    </ligand>
</feature>
<dbReference type="SUPFAM" id="SSF53613">
    <property type="entry name" value="Ribokinase-like"/>
    <property type="match status" value="1"/>
</dbReference>
<evidence type="ECO:0000256" key="17">
    <source>
        <dbReference type="HAMAP-Rule" id="MF_01965"/>
    </source>
</evidence>
<dbReference type="HAMAP" id="MF_01966">
    <property type="entry name" value="NADHX_epimerase"/>
    <property type="match status" value="1"/>
</dbReference>
<keyword evidence="7 17" id="KW-0067">ATP-binding</keyword>
<dbReference type="PROSITE" id="PS51385">
    <property type="entry name" value="YJEF_N"/>
    <property type="match status" value="1"/>
</dbReference>
<feature type="domain" description="YjeF N-terminal" evidence="21">
    <location>
        <begin position="10"/>
        <end position="215"/>
    </location>
</feature>
<evidence type="ECO:0000256" key="14">
    <source>
        <dbReference type="ARBA" id="ARBA00025153"/>
    </source>
</evidence>
<dbReference type="InterPro" id="IPR004443">
    <property type="entry name" value="YjeF_N_dom"/>
</dbReference>
<evidence type="ECO:0000256" key="19">
    <source>
        <dbReference type="PIRNR" id="PIRNR017184"/>
    </source>
</evidence>
<comment type="similarity">
    <text evidence="3 19">In the N-terminal section; belongs to the NnrE/AIBP family.</text>
</comment>
<accession>I4EIA0</accession>
<evidence type="ECO:0000256" key="1">
    <source>
        <dbReference type="ARBA" id="ARBA00000013"/>
    </source>
</evidence>
<comment type="catalytic activity">
    <reaction evidence="16 17 19">
        <text>(6S)-NADPHX + ADP = AMP + phosphate + NADPH + H(+)</text>
        <dbReference type="Rhea" id="RHEA:32235"/>
        <dbReference type="ChEBI" id="CHEBI:15378"/>
        <dbReference type="ChEBI" id="CHEBI:43474"/>
        <dbReference type="ChEBI" id="CHEBI:57783"/>
        <dbReference type="ChEBI" id="CHEBI:64076"/>
        <dbReference type="ChEBI" id="CHEBI:456215"/>
        <dbReference type="ChEBI" id="CHEBI:456216"/>
        <dbReference type="EC" id="4.2.1.136"/>
    </reaction>
</comment>
<dbReference type="PANTHER" id="PTHR12592">
    <property type="entry name" value="ATP-DEPENDENT (S)-NAD(P)H-HYDRATE DEHYDRATASE FAMILY MEMBER"/>
    <property type="match status" value="1"/>
</dbReference>
<dbReference type="PIRSF" id="PIRSF017184">
    <property type="entry name" value="Nnr"/>
    <property type="match status" value="1"/>
</dbReference>
<keyword evidence="10 17" id="KW-0520">NAD</keyword>
<evidence type="ECO:0000256" key="2">
    <source>
        <dbReference type="ARBA" id="ARBA00000909"/>
    </source>
</evidence>
<gene>
    <name evidence="17" type="primary">nnrD</name>
    <name evidence="18" type="synonym">nnrE</name>
    <name evidence="22" type="ORF">NITHO_3390004</name>
</gene>
<feature type="binding site" evidence="17">
    <location>
        <position position="469"/>
    </location>
    <ligand>
        <name>AMP</name>
        <dbReference type="ChEBI" id="CHEBI:456215"/>
    </ligand>
</feature>
<feature type="binding site" evidence="18">
    <location>
        <position position="158"/>
    </location>
    <ligand>
        <name>(6S)-NADPHX</name>
        <dbReference type="ChEBI" id="CHEBI:64076"/>
    </ligand>
</feature>
<evidence type="ECO:0000256" key="12">
    <source>
        <dbReference type="ARBA" id="ARBA00023239"/>
    </source>
</evidence>
<dbReference type="RefSeq" id="WP_008478565.1">
    <property type="nucleotide sequence ID" value="NZ_CAGS01000267.1"/>
</dbReference>
<dbReference type="Gene3D" id="3.40.1190.20">
    <property type="match status" value="1"/>
</dbReference>
<dbReference type="SUPFAM" id="SSF64153">
    <property type="entry name" value="YjeF N-terminal domain-like"/>
    <property type="match status" value="1"/>
</dbReference>
<dbReference type="InterPro" id="IPR036652">
    <property type="entry name" value="YjeF_N_dom_sf"/>
</dbReference>
<comment type="caution">
    <text evidence="22">The sequence shown here is derived from an EMBL/GenBank/DDBJ whole genome shotgun (WGS) entry which is preliminary data.</text>
</comment>
<dbReference type="AlphaFoldDB" id="I4EIA0"/>
<feature type="binding site" evidence="17">
    <location>
        <position position="258"/>
    </location>
    <ligand>
        <name>(6S)-NADPHX</name>
        <dbReference type="ChEBI" id="CHEBI:64076"/>
    </ligand>
</feature>
<dbReference type="GO" id="GO:0016301">
    <property type="term" value="F:kinase activity"/>
    <property type="evidence" value="ECO:0007669"/>
    <property type="project" value="UniProtKB-KW"/>
</dbReference>
<comment type="function">
    <text evidence="14 19">Bifunctional enzyme that catalyzes the epimerization of the S- and R-forms of NAD(P)HX and the dehydration of the S-form of NAD(P)HX at the expense of ADP, which is converted to AMP. This allows the repair of both epimers of NAD(P)HX, a damaged form of NAD(P)H that is a result of enzymatic or heat-dependent hydration.</text>
</comment>
<reference evidence="22 23" key="1">
    <citation type="journal article" date="2012" name="ISME J.">
        <title>Nitrification expanded: discovery, physiology and genomics of a nitrite-oxidizing bacterium from the phylum Chloroflexi.</title>
        <authorList>
            <person name="Sorokin D.Y."/>
            <person name="Lucker S."/>
            <person name="Vejmelkova D."/>
            <person name="Kostrikina N.A."/>
            <person name="Kleerebezem R."/>
            <person name="Rijpstra W.I."/>
            <person name="Damste J.S."/>
            <person name="Le Paslier D."/>
            <person name="Muyzer G."/>
            <person name="Wagner M."/>
            <person name="van Loosdrecht M.C."/>
            <person name="Daims H."/>
        </authorList>
    </citation>
    <scope>NUCLEOTIDE SEQUENCE [LARGE SCALE GENOMIC DNA]</scope>
    <source>
        <strain evidence="23">none</strain>
    </source>
</reference>
<evidence type="ECO:0000256" key="7">
    <source>
        <dbReference type="ARBA" id="ARBA00022840"/>
    </source>
</evidence>
<dbReference type="Pfam" id="PF03853">
    <property type="entry name" value="YjeF_N"/>
    <property type="match status" value="1"/>
</dbReference>
<evidence type="ECO:0000256" key="15">
    <source>
        <dbReference type="ARBA" id="ARBA00048238"/>
    </source>
</evidence>
<dbReference type="GO" id="GO:0005524">
    <property type="term" value="F:ATP binding"/>
    <property type="evidence" value="ECO:0007669"/>
    <property type="project" value="UniProtKB-UniRule"/>
</dbReference>
<dbReference type="EC" id="4.2.1.136" evidence="19"/>
<evidence type="ECO:0000256" key="16">
    <source>
        <dbReference type="ARBA" id="ARBA00049209"/>
    </source>
</evidence>
<dbReference type="EMBL" id="CAGS01000267">
    <property type="protein sequence ID" value="CCF84412.1"/>
    <property type="molecule type" value="Genomic_DNA"/>
</dbReference>
<dbReference type="InterPro" id="IPR030677">
    <property type="entry name" value="Nnr"/>
</dbReference>
<dbReference type="InterPro" id="IPR017953">
    <property type="entry name" value="Carbohydrate_kinase_pred_CS"/>
</dbReference>
<feature type="binding site" evidence="18">
    <location>
        <position position="59"/>
    </location>
    <ligand>
        <name>K(+)</name>
        <dbReference type="ChEBI" id="CHEBI:29103"/>
    </ligand>
</feature>
<dbReference type="NCBIfam" id="TIGR00196">
    <property type="entry name" value="yjeF_cterm"/>
    <property type="match status" value="1"/>
</dbReference>
<evidence type="ECO:0000256" key="4">
    <source>
        <dbReference type="ARBA" id="ARBA00009524"/>
    </source>
</evidence>
<dbReference type="Gene3D" id="3.40.50.10260">
    <property type="entry name" value="YjeF N-terminal domain"/>
    <property type="match status" value="1"/>
</dbReference>
<dbReference type="PANTHER" id="PTHR12592:SF0">
    <property type="entry name" value="ATP-DEPENDENT (S)-NAD(P)H-HYDRATE DEHYDRATASE"/>
    <property type="match status" value="1"/>
</dbReference>
<comment type="caution">
    <text evidence="17">Lacks conserved residue(s) required for the propagation of feature annotation.</text>
</comment>
<evidence type="ECO:0000256" key="6">
    <source>
        <dbReference type="ARBA" id="ARBA00022741"/>
    </source>
</evidence>
<keyword evidence="23" id="KW-1185">Reference proteome</keyword>
<comment type="cofactor">
    <cofactor evidence="17">
        <name>Mg(2+)</name>
        <dbReference type="ChEBI" id="CHEBI:18420"/>
    </cofactor>
</comment>
<comment type="similarity">
    <text evidence="4 19">In the C-terminal section; belongs to the NnrD/CARKD family.</text>
</comment>
<feature type="binding site" evidence="18">
    <location>
        <position position="121"/>
    </location>
    <ligand>
        <name>K(+)</name>
        <dbReference type="ChEBI" id="CHEBI:29103"/>
    </ligand>
</feature>
<evidence type="ECO:0000256" key="10">
    <source>
        <dbReference type="ARBA" id="ARBA00023027"/>
    </source>
</evidence>
<comment type="similarity">
    <text evidence="18">Belongs to the NnrE/AIBP family.</text>
</comment>
<dbReference type="HAMAP" id="MF_01965">
    <property type="entry name" value="NADHX_dehydratase"/>
    <property type="match status" value="1"/>
</dbReference>
<dbReference type="InterPro" id="IPR029056">
    <property type="entry name" value="Ribokinase-like"/>
</dbReference>
<comment type="similarity">
    <text evidence="17">Belongs to the NnrD/CARKD family.</text>
</comment>
<comment type="function">
    <text evidence="17">Catalyzes the dehydration of the S-form of NAD(P)HX at the expense of ADP, which is converted to AMP. Together with NAD(P)HX epimerase, which catalyzes the epimerization of the S- and R-forms, the enzyme allows the repair of both epimers of NAD(P)HX, a damaged form of NAD(P)H that is a result of enzymatic or heat-dependent hydration.</text>
</comment>
<dbReference type="InterPro" id="IPR000631">
    <property type="entry name" value="CARKD"/>
</dbReference>
<dbReference type="PROSITE" id="PS01049">
    <property type="entry name" value="YJEF_C_1"/>
    <property type="match status" value="1"/>
</dbReference>
<feature type="binding site" evidence="18">
    <location>
        <begin position="125"/>
        <end position="131"/>
    </location>
    <ligand>
        <name>(6S)-NADPHX</name>
        <dbReference type="ChEBI" id="CHEBI:64076"/>
    </ligand>
</feature>
<comment type="subunit">
    <text evidence="17">Homotetramer.</text>
</comment>
<dbReference type="GO" id="GO:0046872">
    <property type="term" value="F:metal ion binding"/>
    <property type="evidence" value="ECO:0007669"/>
    <property type="project" value="UniProtKB-UniRule"/>
</dbReference>
<comment type="catalytic activity">
    <reaction evidence="2 18 19">
        <text>(6R)-NADPHX = (6S)-NADPHX</text>
        <dbReference type="Rhea" id="RHEA:32227"/>
        <dbReference type="ChEBI" id="CHEBI:64076"/>
        <dbReference type="ChEBI" id="CHEBI:64077"/>
        <dbReference type="EC" id="5.1.99.6"/>
    </reaction>
</comment>
<feature type="binding site" evidence="17">
    <location>
        <position position="329"/>
    </location>
    <ligand>
        <name>(6S)-NADPHX</name>
        <dbReference type="ChEBI" id="CHEBI:64076"/>
    </ligand>
</feature>
<proteinExistence type="inferred from homology"/>
<evidence type="ECO:0000256" key="18">
    <source>
        <dbReference type="HAMAP-Rule" id="MF_01966"/>
    </source>
</evidence>
<evidence type="ECO:0000256" key="13">
    <source>
        <dbReference type="ARBA" id="ARBA00023268"/>
    </source>
</evidence>
<comment type="cofactor">
    <cofactor evidence="18 19">
        <name>K(+)</name>
        <dbReference type="ChEBI" id="CHEBI:29103"/>
    </cofactor>
    <text evidence="18 19">Binds 1 potassium ion per subunit.</text>
</comment>
<feature type="domain" description="YjeF C-terminal" evidence="20">
    <location>
        <begin position="223"/>
        <end position="529"/>
    </location>
</feature>
<protein>
    <recommendedName>
        <fullName evidence="19">Bifunctional NAD(P)H-hydrate repair enzyme</fullName>
    </recommendedName>
    <alternativeName>
        <fullName evidence="19">Nicotinamide nucleotide repair protein</fullName>
    </alternativeName>
    <domain>
        <recommendedName>
            <fullName evidence="19">ADP-dependent (S)-NAD(P)H-hydrate dehydratase</fullName>
            <ecNumber evidence="19">4.2.1.136</ecNumber>
        </recommendedName>
        <alternativeName>
            <fullName evidence="19">ADP-dependent NAD(P)HX dehydratase</fullName>
        </alternativeName>
    </domain>
    <domain>
        <recommendedName>
            <fullName evidence="19">NAD(P)H-hydrate epimerase</fullName>
            <ecNumber evidence="19">5.1.99.6</ecNumber>
        </recommendedName>
    </domain>
</protein>
<comment type="catalytic activity">
    <reaction evidence="15 17 19">
        <text>(6S)-NADHX + ADP = AMP + phosphate + NADH + H(+)</text>
        <dbReference type="Rhea" id="RHEA:32223"/>
        <dbReference type="ChEBI" id="CHEBI:15378"/>
        <dbReference type="ChEBI" id="CHEBI:43474"/>
        <dbReference type="ChEBI" id="CHEBI:57945"/>
        <dbReference type="ChEBI" id="CHEBI:64074"/>
        <dbReference type="ChEBI" id="CHEBI:456215"/>
        <dbReference type="ChEBI" id="CHEBI:456216"/>
        <dbReference type="EC" id="4.2.1.136"/>
    </reaction>
</comment>
<dbReference type="Pfam" id="PF01256">
    <property type="entry name" value="Carb_kinase"/>
    <property type="match status" value="1"/>
</dbReference>
<keyword evidence="5 18" id="KW-0479">Metal-binding</keyword>
<sequence>MIKLYTVAEVRAAEEAAISAGRAEQELMLEAGTGVGNLIAESSGGRPGNALFLVGPGNNGGDGLVAAAGLVQFGWTCSIWSYKRDGLQGAPVPPEIAGDFVWLSDPDALQNAVDEADVIVDAVFGIGSRPELPPEVAAAFDLASHARVRNGTPLWAVDIPSGVDADTGAAAEQTFRADVTAMIGLPKIGLYQPPAIRYTGIIEPVDIGLPEVEAGSTAPSLVEQADARERLPRRQAGTHKREVGTLLVVGGAPEYFGAPRMASAAALRVGAGLVSLAVPRSLIGPIAAALPEVTFVPLPEAEFGAAGVRMAQIVRQAVESYRAILIGPGLGREELIGEFLGNLFGVRGAGVTIGFGAPPPEANAPKERFNGRAVIDADGLYWLASQPDWWETLSQAELVLTPHPGELARLLGRTNEEIVADPWGSAREAATRFKQVVVLKYGHTTVASPDGSLVVAPQTFPSLATAGTGDVLAGVIASLMAQGVPALDAAIAGVFVGDVTARHAQREIGTLGLIAGDLINMLPFVMKDLYDPTW</sequence>